<sequence>MSIYPFSEGRLNTRLVEIASITLESLGHTIKTSHAESEYDIQEEVEKTLMSMGGKLCSGNEQHLFGCDK</sequence>
<evidence type="ECO:0000313" key="2">
    <source>
        <dbReference type="Proteomes" id="UP000095039"/>
    </source>
</evidence>
<evidence type="ECO:0000313" key="1">
    <source>
        <dbReference type="EMBL" id="OEE58216.1"/>
    </source>
</evidence>
<organism evidence="1 2">
    <name type="scientific">Enterovibrio norvegicus FF-454</name>
    <dbReference type="NCBI Taxonomy" id="1185651"/>
    <lineage>
        <taxon>Bacteria</taxon>
        <taxon>Pseudomonadati</taxon>
        <taxon>Pseudomonadota</taxon>
        <taxon>Gammaproteobacteria</taxon>
        <taxon>Vibrionales</taxon>
        <taxon>Vibrionaceae</taxon>
        <taxon>Enterovibrio</taxon>
    </lineage>
</organism>
<comment type="caution">
    <text evidence="1">The sequence shown here is derived from an EMBL/GenBank/DDBJ whole genome shotgun (WGS) entry which is preliminary data.</text>
</comment>
<reference evidence="1 2" key="1">
    <citation type="journal article" date="2012" name="Science">
        <title>Ecological populations of bacteria act as socially cohesive units of antibiotic production and resistance.</title>
        <authorList>
            <person name="Cordero O.X."/>
            <person name="Wildschutte H."/>
            <person name="Kirkup B."/>
            <person name="Proehl S."/>
            <person name="Ngo L."/>
            <person name="Hussain F."/>
            <person name="Le Roux F."/>
            <person name="Mincer T."/>
            <person name="Polz M.F."/>
        </authorList>
    </citation>
    <scope>NUCLEOTIDE SEQUENCE [LARGE SCALE GENOMIC DNA]</scope>
    <source>
        <strain evidence="1 2">FF-454</strain>
    </source>
</reference>
<proteinExistence type="predicted"/>
<dbReference type="RefSeq" id="WP_029486370.1">
    <property type="nucleotide sequence ID" value="NZ_AJWN02000098.1"/>
</dbReference>
<dbReference type="EMBL" id="AJWN02000098">
    <property type="protein sequence ID" value="OEE58216.1"/>
    <property type="molecule type" value="Genomic_DNA"/>
</dbReference>
<dbReference type="Proteomes" id="UP000095039">
    <property type="component" value="Unassembled WGS sequence"/>
</dbReference>
<protein>
    <submittedName>
        <fullName evidence="1">Uncharacterized protein</fullName>
    </submittedName>
</protein>
<name>A0A1E5BY63_9GAMM</name>
<accession>A0A1E5BY63</accession>
<gene>
    <name evidence="1" type="ORF">A1OK_16005</name>
</gene>
<keyword evidence="2" id="KW-1185">Reference proteome</keyword>
<dbReference type="AlphaFoldDB" id="A0A1E5BY63"/>